<evidence type="ECO:0000313" key="2">
    <source>
        <dbReference type="EMBL" id="WPU91484.1"/>
    </source>
</evidence>
<protein>
    <submittedName>
        <fullName evidence="2">HmuY family protein</fullName>
    </submittedName>
</protein>
<feature type="chain" id="PRO_5046056058" evidence="1">
    <location>
        <begin position="23"/>
        <end position="223"/>
    </location>
</feature>
<sequence>MNLKQTCHSCYKILLIATMAMAVFSSCTKEQVKPQLQDGSSTVVTDLPGDIGSTINTGFKTFYFSLTTNAKVDSGQKKTAAWDISFAREYNSYVGINSGSNSASYGFEGPGQGAMLIVNQAYDQVKEAPADTEFTTNGVTAVGWDAGNGSGWYFYDLKTHIAVPVKNRTFVLRTAAGKYAKLELVSMYKGAPTVVTDLNWPSPYFTFRYYVQQDGSRNLSTKN</sequence>
<accession>A0ABZ0TE56</accession>
<name>A0ABZ0TE56_9SPHI</name>
<gene>
    <name evidence="2" type="ORF">SNE25_19380</name>
</gene>
<dbReference type="Proteomes" id="UP001324380">
    <property type="component" value="Chromosome"/>
</dbReference>
<dbReference type="EMBL" id="CP139558">
    <property type="protein sequence ID" value="WPU91484.1"/>
    <property type="molecule type" value="Genomic_DNA"/>
</dbReference>
<evidence type="ECO:0000313" key="3">
    <source>
        <dbReference type="Proteomes" id="UP001324380"/>
    </source>
</evidence>
<keyword evidence="1" id="KW-0732">Signal</keyword>
<dbReference type="Pfam" id="PF14064">
    <property type="entry name" value="HmuY"/>
    <property type="match status" value="1"/>
</dbReference>
<feature type="signal peptide" evidence="1">
    <location>
        <begin position="1"/>
        <end position="22"/>
    </location>
</feature>
<dbReference type="RefSeq" id="WP_321560650.1">
    <property type="nucleotide sequence ID" value="NZ_CP139558.1"/>
</dbReference>
<organism evidence="2 3">
    <name type="scientific">Mucilaginibacter sabulilitoris</name>
    <dbReference type="NCBI Taxonomy" id="1173583"/>
    <lineage>
        <taxon>Bacteria</taxon>
        <taxon>Pseudomonadati</taxon>
        <taxon>Bacteroidota</taxon>
        <taxon>Sphingobacteriia</taxon>
        <taxon>Sphingobacteriales</taxon>
        <taxon>Sphingobacteriaceae</taxon>
        <taxon>Mucilaginibacter</taxon>
    </lineage>
</organism>
<dbReference type="InterPro" id="IPR025921">
    <property type="entry name" value="HmuY"/>
</dbReference>
<keyword evidence="3" id="KW-1185">Reference proteome</keyword>
<proteinExistence type="predicted"/>
<reference evidence="2 3" key="1">
    <citation type="submission" date="2023-11" db="EMBL/GenBank/DDBJ databases">
        <title>Analysis of the Genomes of Mucilaginibacter gossypii cycad 4 and M. sabulilitoris SNA2: microbes with the potential for plant growth promotion.</title>
        <authorList>
            <person name="Hirsch A.M."/>
            <person name="Humm E."/>
            <person name="Rubbi M."/>
            <person name="Del Vecchio G."/>
            <person name="Ha S.M."/>
            <person name="Pellegrini M."/>
            <person name="Gunsalus R.P."/>
        </authorList>
    </citation>
    <scope>NUCLEOTIDE SEQUENCE [LARGE SCALE GENOMIC DNA]</scope>
    <source>
        <strain evidence="2 3">SNA2</strain>
    </source>
</reference>
<dbReference type="PROSITE" id="PS51257">
    <property type="entry name" value="PROKAR_LIPOPROTEIN"/>
    <property type="match status" value="1"/>
</dbReference>
<evidence type="ECO:0000256" key="1">
    <source>
        <dbReference type="SAM" id="SignalP"/>
    </source>
</evidence>
<dbReference type="CDD" id="cd12105">
    <property type="entry name" value="HmuY"/>
    <property type="match status" value="1"/>
</dbReference>